<evidence type="ECO:0000256" key="1">
    <source>
        <dbReference type="ARBA" id="ARBA00022576"/>
    </source>
</evidence>
<feature type="binding site" evidence="5">
    <location>
        <position position="132"/>
    </location>
    <ligand>
        <name>N(2)-acetyl-L-ornithine</name>
        <dbReference type="ChEBI" id="CHEBI:57805"/>
    </ligand>
</feature>
<keyword evidence="1 5" id="KW-0032">Aminotransferase</keyword>
<evidence type="ECO:0000256" key="4">
    <source>
        <dbReference type="ARBA" id="ARBA00022898"/>
    </source>
</evidence>
<comment type="cofactor">
    <cofactor evidence="5">
        <name>pyridoxal 5'-phosphate</name>
        <dbReference type="ChEBI" id="CHEBI:597326"/>
    </cofactor>
    <text evidence="5">Binds 1 pyridoxal phosphate per subunit.</text>
</comment>
<dbReference type="Gene3D" id="3.90.1150.10">
    <property type="entry name" value="Aspartate Aminotransferase, domain 1"/>
    <property type="match status" value="1"/>
</dbReference>
<keyword evidence="6" id="KW-0614">Plasmid</keyword>
<reference evidence="6 7" key="1">
    <citation type="journal article" date="2010" name="Stand. Genomic Sci.">
        <title>Complete genome sequence of Ilyobacter polytropus type strain (CuHbu1).</title>
        <authorList>
            <person name="Sikorski J."/>
            <person name="Chertkov O."/>
            <person name="Lapidus A."/>
            <person name="Nolan M."/>
            <person name="Lucas S."/>
            <person name="Del Rio T.G."/>
            <person name="Tice H."/>
            <person name="Cheng J.F."/>
            <person name="Tapia R."/>
            <person name="Han C."/>
            <person name="Goodwin L."/>
            <person name="Pitluck S."/>
            <person name="Liolios K."/>
            <person name="Ivanova N."/>
            <person name="Mavromatis K."/>
            <person name="Mikhailova N."/>
            <person name="Pati A."/>
            <person name="Chen A."/>
            <person name="Palaniappan K."/>
            <person name="Land M."/>
            <person name="Hauser L."/>
            <person name="Chang Y.J."/>
            <person name="Jeffries C.D."/>
            <person name="Brambilla E."/>
            <person name="Yasawong M."/>
            <person name="Rohde M."/>
            <person name="Pukall R."/>
            <person name="Spring S."/>
            <person name="Goker M."/>
            <person name="Woyke T."/>
            <person name="Bristow J."/>
            <person name="Eisen J.A."/>
            <person name="Markowitz V."/>
            <person name="Hugenholtz P."/>
            <person name="Kyrpides N.C."/>
            <person name="Klenk H.P."/>
        </authorList>
    </citation>
    <scope>NUCLEOTIDE SEQUENCE [LARGE SCALE GENOMIC DNA]</scope>
    <source>
        <strain evidence="7">ATCC 51220 / DSM 2926 / LMG 16218 / CuHBu1</strain>
        <plasmid evidence="7">pILYOP01</plasmid>
    </source>
</reference>
<dbReference type="UniPathway" id="UPA00068">
    <property type="reaction ID" value="UER00109"/>
</dbReference>
<feature type="binding site" evidence="5">
    <location>
        <begin position="214"/>
        <end position="217"/>
    </location>
    <ligand>
        <name>pyridoxal 5'-phosphate</name>
        <dbReference type="ChEBI" id="CHEBI:597326"/>
    </ligand>
</feature>
<dbReference type="OrthoDB" id="9801052at2"/>
<protein>
    <recommendedName>
        <fullName evidence="5">Acetylornithine aminotransferase</fullName>
        <shortName evidence="5">ACOAT</shortName>
        <ecNumber evidence="5">2.6.1.11</ecNumber>
    </recommendedName>
</protein>
<comment type="similarity">
    <text evidence="5">Belongs to the class-III pyridoxal-phosphate-dependent aminotransferase family. ArgD subfamily.</text>
</comment>
<keyword evidence="5" id="KW-0055">Arginine biosynthesis</keyword>
<organism evidence="6 7">
    <name type="scientific">Ilyobacter polytropus (strain ATCC 51220 / DSM 2926 / LMG 16218 / CuHBu1)</name>
    <dbReference type="NCBI Taxonomy" id="572544"/>
    <lineage>
        <taxon>Bacteria</taxon>
        <taxon>Fusobacteriati</taxon>
        <taxon>Fusobacteriota</taxon>
        <taxon>Fusobacteriia</taxon>
        <taxon>Fusobacteriales</taxon>
        <taxon>Fusobacteriaceae</taxon>
        <taxon>Ilyobacter</taxon>
    </lineage>
</organism>
<proteinExistence type="inferred from homology"/>
<dbReference type="GO" id="GO:0005737">
    <property type="term" value="C:cytoplasm"/>
    <property type="evidence" value="ECO:0007669"/>
    <property type="project" value="UniProtKB-SubCell"/>
</dbReference>
<evidence type="ECO:0000313" key="6">
    <source>
        <dbReference type="EMBL" id="ADO84345.1"/>
    </source>
</evidence>
<dbReference type="InterPro" id="IPR015422">
    <property type="entry name" value="PyrdxlP-dep_Trfase_small"/>
</dbReference>
<dbReference type="PROSITE" id="PS00600">
    <property type="entry name" value="AA_TRANSFER_CLASS_3"/>
    <property type="match status" value="1"/>
</dbReference>
<dbReference type="PIRSF" id="PIRSF000521">
    <property type="entry name" value="Transaminase_4ab_Lys_Orn"/>
    <property type="match status" value="1"/>
</dbReference>
<feature type="binding site" evidence="5">
    <location>
        <position position="272"/>
    </location>
    <ligand>
        <name>pyridoxal 5'-phosphate</name>
        <dbReference type="ChEBI" id="CHEBI:597326"/>
    </ligand>
</feature>
<dbReference type="CDD" id="cd00610">
    <property type="entry name" value="OAT_like"/>
    <property type="match status" value="1"/>
</dbReference>
<comment type="caution">
    <text evidence="5">Lacks conserved residue(s) required for the propagation of feature annotation.</text>
</comment>
<dbReference type="HOGENOM" id="CLU_016922_10_1_0"/>
<dbReference type="InterPro" id="IPR049704">
    <property type="entry name" value="Aminotrans_3_PPA_site"/>
</dbReference>
<dbReference type="GO" id="GO:0030170">
    <property type="term" value="F:pyridoxal phosphate binding"/>
    <property type="evidence" value="ECO:0007669"/>
    <property type="project" value="InterPro"/>
</dbReference>
<comment type="pathway">
    <text evidence="5">Amino-acid biosynthesis; L-arginine biosynthesis; N(2)-acetyl-L-ornithine from L-glutamate: step 4/4.</text>
</comment>
<dbReference type="Proteomes" id="UP000006875">
    <property type="component" value="Plasmid pILYOP01"/>
</dbReference>
<accession>E3HC19</accession>
<dbReference type="KEGG" id="ipo:Ilyop_2588"/>
<dbReference type="AlphaFoldDB" id="E3HC19"/>
<keyword evidence="3 5" id="KW-0808">Transferase</keyword>
<dbReference type="NCBIfam" id="TIGR00707">
    <property type="entry name" value="argD"/>
    <property type="match status" value="1"/>
</dbReference>
<dbReference type="InterPro" id="IPR015421">
    <property type="entry name" value="PyrdxlP-dep_Trfase_major"/>
</dbReference>
<feature type="modified residue" description="N6-(pyridoxal phosphate)lysine" evidence="5">
    <location>
        <position position="243"/>
    </location>
</feature>
<keyword evidence="5" id="KW-0963">Cytoplasm</keyword>
<dbReference type="InterPro" id="IPR004636">
    <property type="entry name" value="AcOrn/SuccOrn_fam"/>
</dbReference>
<dbReference type="InterPro" id="IPR050103">
    <property type="entry name" value="Class-III_PLP-dep_AT"/>
</dbReference>
<evidence type="ECO:0000256" key="3">
    <source>
        <dbReference type="ARBA" id="ARBA00022679"/>
    </source>
</evidence>
<evidence type="ECO:0000256" key="2">
    <source>
        <dbReference type="ARBA" id="ARBA00022605"/>
    </source>
</evidence>
<comment type="catalytic activity">
    <reaction evidence="5">
        <text>N(2)-acetyl-L-ornithine + 2-oxoglutarate = N-acetyl-L-glutamate 5-semialdehyde + L-glutamate</text>
        <dbReference type="Rhea" id="RHEA:18049"/>
        <dbReference type="ChEBI" id="CHEBI:16810"/>
        <dbReference type="ChEBI" id="CHEBI:29123"/>
        <dbReference type="ChEBI" id="CHEBI:29985"/>
        <dbReference type="ChEBI" id="CHEBI:57805"/>
        <dbReference type="EC" id="2.6.1.11"/>
    </reaction>
</comment>
<dbReference type="GO" id="GO:0003992">
    <property type="term" value="F:N2-acetyl-L-ornithine:2-oxoglutarate 5-aminotransferase activity"/>
    <property type="evidence" value="ECO:0007669"/>
    <property type="project" value="UniProtKB-UniRule"/>
</dbReference>
<dbReference type="PANTHER" id="PTHR11986">
    <property type="entry name" value="AMINOTRANSFERASE CLASS III"/>
    <property type="match status" value="1"/>
</dbReference>
<dbReference type="RefSeq" id="WP_013389003.1">
    <property type="nucleotide sequence ID" value="NC_014633.1"/>
</dbReference>
<comment type="miscellaneous">
    <text evidence="5">May also have succinyldiaminopimelate aminotransferase activity, thus carrying out the corresponding step in lysine biosynthesis.</text>
</comment>
<dbReference type="EMBL" id="CP002282">
    <property type="protein sequence ID" value="ADO84345.1"/>
    <property type="molecule type" value="Genomic_DNA"/>
</dbReference>
<dbReference type="Pfam" id="PF00202">
    <property type="entry name" value="Aminotran_3"/>
    <property type="match status" value="1"/>
</dbReference>
<comment type="subunit">
    <text evidence="5">Homodimer.</text>
</comment>
<dbReference type="InterPro" id="IPR005814">
    <property type="entry name" value="Aminotrans_3"/>
</dbReference>
<name>E3HC19_ILYPC</name>
<dbReference type="EC" id="2.6.1.11" evidence="5"/>
<dbReference type="InterPro" id="IPR015424">
    <property type="entry name" value="PyrdxlP-dep_Trfase"/>
</dbReference>
<dbReference type="SUPFAM" id="SSF53383">
    <property type="entry name" value="PLP-dependent transferases"/>
    <property type="match status" value="1"/>
</dbReference>
<dbReference type="Gene3D" id="3.40.640.10">
    <property type="entry name" value="Type I PLP-dependent aspartate aminotransferase-like (Major domain)"/>
    <property type="match status" value="1"/>
</dbReference>
<keyword evidence="7" id="KW-1185">Reference proteome</keyword>
<keyword evidence="2 5" id="KW-0028">Amino-acid biosynthesis</keyword>
<gene>
    <name evidence="5" type="primary">argD</name>
    <name evidence="6" type="ordered locus">Ilyop_2588</name>
</gene>
<dbReference type="NCBIfam" id="NF002325">
    <property type="entry name" value="PRK01278.1"/>
    <property type="match status" value="1"/>
</dbReference>
<feature type="binding site" evidence="5">
    <location>
        <position position="129"/>
    </location>
    <ligand>
        <name>pyridoxal 5'-phosphate</name>
        <dbReference type="ChEBI" id="CHEBI:597326"/>
    </ligand>
</feature>
<dbReference type="HAMAP" id="MF_01107">
    <property type="entry name" value="ArgD_aminotrans_3"/>
    <property type="match status" value="1"/>
</dbReference>
<geneLocation type="plasmid" evidence="6 7">
    <name>pILYOP01</name>
</geneLocation>
<dbReference type="PANTHER" id="PTHR11986:SF79">
    <property type="entry name" value="ACETYLORNITHINE AMINOTRANSFERASE, MITOCHONDRIAL"/>
    <property type="match status" value="1"/>
</dbReference>
<comment type="subcellular location">
    <subcellularLocation>
        <location evidence="5">Cytoplasm</location>
    </subcellularLocation>
</comment>
<dbReference type="GO" id="GO:0006526">
    <property type="term" value="P:L-arginine biosynthetic process"/>
    <property type="evidence" value="ECO:0007669"/>
    <property type="project" value="UniProtKB-UniRule"/>
</dbReference>
<dbReference type="FunFam" id="3.40.640.10:FF:000004">
    <property type="entry name" value="Acetylornithine aminotransferase"/>
    <property type="match status" value="1"/>
</dbReference>
<sequence>MGKSNVMNTYNRFEPTFVRGNGVYAYDETGKEYIDFVAGVAVNCLGHSNPKIVETIKNQSETLMHISNLYWNEKQITLAKKLSQLGDLEKMFFCNSGTEANELALKIARKFGKEFSQGKHKIIYMKNSFHGRTMGALSVTGQKKYQDPYRPLIGGVVECEYNDIEDFVSKMDDDVCGVIMEVIQGEGGIISAEKEFLEKIRELCDKNNALLIFDEVQCGAGRLGTYFAYQKFGVVPDIVTMAKGLGGGFPIGAVLTKGEASDTLVPGDHGATFGGNPLACAVAVTIIDELVEGGIIAEVDKKSDYTRKAIEKMMKEHSVIEKVNGMGLLLGIKLKEELEAKTFVGKAFEKGLMLVGAGNNVVRLVPPLNVTYEELDKALQIIKEVFEEL</sequence>
<dbReference type="GO" id="GO:0042802">
    <property type="term" value="F:identical protein binding"/>
    <property type="evidence" value="ECO:0007669"/>
    <property type="project" value="TreeGrafter"/>
</dbReference>
<feature type="binding site" evidence="5">
    <location>
        <begin position="97"/>
        <end position="98"/>
    </location>
    <ligand>
        <name>pyridoxal 5'-phosphate</name>
        <dbReference type="ChEBI" id="CHEBI:597326"/>
    </ligand>
</feature>
<evidence type="ECO:0000313" key="7">
    <source>
        <dbReference type="Proteomes" id="UP000006875"/>
    </source>
</evidence>
<keyword evidence="4 5" id="KW-0663">Pyridoxal phosphate</keyword>
<evidence type="ECO:0000256" key="5">
    <source>
        <dbReference type="HAMAP-Rule" id="MF_01107"/>
    </source>
</evidence>